<dbReference type="RefSeq" id="WP_326928451.1">
    <property type="nucleotide sequence ID" value="NZ_CP123443.1"/>
</dbReference>
<evidence type="ECO:0000256" key="1">
    <source>
        <dbReference type="ARBA" id="ARBA00007121"/>
    </source>
</evidence>
<dbReference type="Gene3D" id="3.60.15.10">
    <property type="entry name" value="Ribonuclease Z/Hydroxyacylglutathione hydrolase-like"/>
    <property type="match status" value="1"/>
</dbReference>
<dbReference type="PANTHER" id="PTHR43717:SF1">
    <property type="entry name" value="ANAEROBIC NITRIC OXIDE REDUCTASE FLAVORUBREDOXIN"/>
    <property type="match status" value="1"/>
</dbReference>
<dbReference type="CDD" id="cd07709">
    <property type="entry name" value="flavodiiron_proteins_MBL-fold"/>
    <property type="match status" value="1"/>
</dbReference>
<name>A0ABY8MJN8_9SPIO</name>
<dbReference type="Gene3D" id="3.40.50.360">
    <property type="match status" value="1"/>
</dbReference>
<sequence>MASTYDLPGFVWNKATELTDGVYRVGVNIEDPDYLFEGLWPIPDGTSINGYAVRGEKKAIIDLTQILFDFPDRYTKQLEEIGFPLEDVDYVIINHLEPDHAGFLPVMAKVNSKTKFYCTPKAVPGIQAFASIPLDRIVEVNDGDTLDLGAGKVLQFFHAPNVHWPEVMVTFEQSSGVLFTCDAFGSYGRVDEVFDDQISDAKQEWYIQEAERYYANIVAKFSRFVVRAIDKLAPLVPQISMICPSHGIVWRSKKDKIIDAYIRLAKYADGPAEPEVTVIWGSMYGYTKQMVDRVIEGLHSEGVKVHVYRVPKDDVGYVLGSAWRSSGLVLAMPTYEYRMFPPMAHVLDDFGRKEVKRKKVLRVGGFGWSGGASKEFSNLTAGLEWDCLPEVEWQGHASPEVLQKGYEAARELARQVKAYALK</sequence>
<keyword evidence="4" id="KW-1185">Reference proteome</keyword>
<protein>
    <submittedName>
        <fullName evidence="3">FprA family A-type flavoprotein</fullName>
    </submittedName>
</protein>
<dbReference type="InterPro" id="IPR045761">
    <property type="entry name" value="ODP_dom"/>
</dbReference>
<dbReference type="SMART" id="SM00849">
    <property type="entry name" value="Lactamase_B"/>
    <property type="match status" value="1"/>
</dbReference>
<comment type="similarity">
    <text evidence="1">In the N-terminal section; belongs to the zinc metallo-hydrolase group 3 family.</text>
</comment>
<dbReference type="Pfam" id="PF19583">
    <property type="entry name" value="ODP"/>
    <property type="match status" value="1"/>
</dbReference>
<dbReference type="InterPro" id="IPR008254">
    <property type="entry name" value="Flavodoxin/NO_synth"/>
</dbReference>
<organism evidence="3 4">
    <name type="scientific">Candidatus Haliotispira prima</name>
    <dbReference type="NCBI Taxonomy" id="3034016"/>
    <lineage>
        <taxon>Bacteria</taxon>
        <taxon>Pseudomonadati</taxon>
        <taxon>Spirochaetota</taxon>
        <taxon>Spirochaetia</taxon>
        <taxon>Spirochaetales</taxon>
        <taxon>Spirochaetaceae</taxon>
        <taxon>Candidatus Haliotispira</taxon>
    </lineage>
</organism>
<reference evidence="3 4" key="1">
    <citation type="submission" date="2023-04" db="EMBL/GenBank/DDBJ databases">
        <title>Spirochaete genome identified in red abalone sample constitutes a novel genus.</title>
        <authorList>
            <person name="Sharma S.P."/>
            <person name="Purcell C.M."/>
            <person name="Hyde J.R."/>
            <person name="Severin A.J."/>
        </authorList>
    </citation>
    <scope>NUCLEOTIDE SEQUENCE [LARGE SCALE GENOMIC DNA]</scope>
    <source>
        <strain evidence="3 4">SP-2023</strain>
    </source>
</reference>
<dbReference type="EMBL" id="CP123443">
    <property type="protein sequence ID" value="WGK70242.1"/>
    <property type="molecule type" value="Genomic_DNA"/>
</dbReference>
<dbReference type="InterPro" id="IPR036866">
    <property type="entry name" value="RibonucZ/Hydroxyglut_hydro"/>
</dbReference>
<dbReference type="PANTHER" id="PTHR43717">
    <property type="entry name" value="ANAEROBIC NITRIC OXIDE REDUCTASE FLAVORUBREDOXIN"/>
    <property type="match status" value="1"/>
</dbReference>
<evidence type="ECO:0000313" key="4">
    <source>
        <dbReference type="Proteomes" id="UP001228690"/>
    </source>
</evidence>
<dbReference type="PIRSF" id="PIRSF005243">
    <property type="entry name" value="ROO"/>
    <property type="match status" value="1"/>
</dbReference>
<dbReference type="PROSITE" id="PS50902">
    <property type="entry name" value="FLAVODOXIN_LIKE"/>
    <property type="match status" value="1"/>
</dbReference>
<proteinExistence type="inferred from homology"/>
<evidence type="ECO:0000259" key="2">
    <source>
        <dbReference type="PROSITE" id="PS50902"/>
    </source>
</evidence>
<dbReference type="InterPro" id="IPR029039">
    <property type="entry name" value="Flavoprotein-like_sf"/>
</dbReference>
<dbReference type="SUPFAM" id="SSF56281">
    <property type="entry name" value="Metallo-hydrolase/oxidoreductase"/>
    <property type="match status" value="1"/>
</dbReference>
<dbReference type="InterPro" id="IPR001279">
    <property type="entry name" value="Metallo-B-lactamas"/>
</dbReference>
<accession>A0ABY8MJN8</accession>
<dbReference type="SUPFAM" id="SSF52218">
    <property type="entry name" value="Flavoproteins"/>
    <property type="match status" value="1"/>
</dbReference>
<feature type="domain" description="Flavodoxin-like" evidence="2">
    <location>
        <begin position="276"/>
        <end position="422"/>
    </location>
</feature>
<gene>
    <name evidence="3" type="ORF">P0082_05115</name>
</gene>
<dbReference type="InterPro" id="IPR016440">
    <property type="entry name" value="Rubredoxin-O_OxRdtase"/>
</dbReference>
<evidence type="ECO:0000313" key="3">
    <source>
        <dbReference type="EMBL" id="WGK70242.1"/>
    </source>
</evidence>
<dbReference type="Proteomes" id="UP001228690">
    <property type="component" value="Chromosome"/>
</dbReference>